<dbReference type="GO" id="GO:0071972">
    <property type="term" value="F:peptidoglycan L,D-transpeptidase activity"/>
    <property type="evidence" value="ECO:0007669"/>
    <property type="project" value="TreeGrafter"/>
</dbReference>
<dbReference type="Pfam" id="PF21922">
    <property type="entry name" value="PBP_dimer_2"/>
    <property type="match status" value="1"/>
</dbReference>
<evidence type="ECO:0000313" key="4">
    <source>
        <dbReference type="Proteomes" id="UP000433359"/>
    </source>
</evidence>
<dbReference type="EMBL" id="VULP01000021">
    <property type="protein sequence ID" value="MSU82693.1"/>
    <property type="molecule type" value="Genomic_DNA"/>
</dbReference>
<proteinExistence type="predicted"/>
<sequence length="460" mass="50826">MKKNKINFLRRTQLLQSATLICVILMIISLVRVSALMPGVSEEADKKKSQAKAKVYEKEYVRGSILDRNGNTIAFSQKPGGTRTYSHPYAFSNLVGYWSKIYGTYGVEKTMNDVLVHSDCGNRDQEKRGADVTLTIDAALQEQAYKDIKKYKGSVVVMNAKTGELLALASSPTFNVTEIEEKWKEINEKEGVFFSNAYQNPVAPGSVFKLITSKEIIEAGIEKEEVEDTGSLKVNGQTIRNYGGKAYGSIAYREGFVKSSNVYFMNRALKLGGLRLYKTGKSFLLGEDISLDFATLHSNFDLKDYEDNIVATTAFGQGETLVTPLQMAMITQSIANDGEMLKPYLFKSVVNSKGKITQEGKTEKLVKTMDADTAEEIKEVMKEAGESYGLSEVGEQGYSIAAKTGTAERGDGTNNAWLVTFAPADDPQYIIVANRLKTTEIGKTLAPVVEDLYDTLFDHE</sequence>
<dbReference type="InterPro" id="IPR012338">
    <property type="entry name" value="Beta-lactam/transpept-like"/>
</dbReference>
<feature type="domain" description="Penicillin-binding protein transpeptidase" evidence="1">
    <location>
        <begin position="153"/>
        <end position="452"/>
    </location>
</feature>
<dbReference type="GO" id="GO:0071555">
    <property type="term" value="P:cell wall organization"/>
    <property type="evidence" value="ECO:0007669"/>
    <property type="project" value="TreeGrafter"/>
</dbReference>
<protein>
    <submittedName>
        <fullName evidence="3">Uncharacterized protein</fullName>
    </submittedName>
</protein>
<dbReference type="AlphaFoldDB" id="A0A6N7YE91"/>
<reference evidence="3 4" key="1">
    <citation type="submission" date="2019-08" db="EMBL/GenBank/DDBJ databases">
        <title>In-depth cultivation of the pig gut microbiome towards novel bacterial diversity and tailored functional studies.</title>
        <authorList>
            <person name="Wylensek D."/>
            <person name="Hitch T.C.A."/>
            <person name="Clavel T."/>
        </authorList>
    </citation>
    <scope>NUCLEOTIDE SEQUENCE [LARGE SCALE GENOMIC DNA]</scope>
    <source>
        <strain evidence="3 4">BSM-383-APC-4H</strain>
    </source>
</reference>
<evidence type="ECO:0000259" key="1">
    <source>
        <dbReference type="Pfam" id="PF00905"/>
    </source>
</evidence>
<dbReference type="GO" id="GO:0008658">
    <property type="term" value="F:penicillin binding"/>
    <property type="evidence" value="ECO:0007669"/>
    <property type="project" value="InterPro"/>
</dbReference>
<dbReference type="Gene3D" id="3.90.1310.10">
    <property type="entry name" value="Penicillin-binding protein 2a (Domain 2)"/>
    <property type="match status" value="1"/>
</dbReference>
<organism evidence="3 4">
    <name type="scientific">Anaerobutyricum soehngenii</name>
    <dbReference type="NCBI Taxonomy" id="105843"/>
    <lineage>
        <taxon>Bacteria</taxon>
        <taxon>Bacillati</taxon>
        <taxon>Bacillota</taxon>
        <taxon>Clostridia</taxon>
        <taxon>Lachnospirales</taxon>
        <taxon>Lachnospiraceae</taxon>
        <taxon>Anaerobutyricum</taxon>
    </lineage>
</organism>
<dbReference type="Proteomes" id="UP000433359">
    <property type="component" value="Unassembled WGS sequence"/>
</dbReference>
<feature type="domain" description="Penicillin binding protein A dimerisation" evidence="2">
    <location>
        <begin position="62"/>
        <end position="118"/>
    </location>
</feature>
<evidence type="ECO:0000313" key="3">
    <source>
        <dbReference type="EMBL" id="MSU82693.1"/>
    </source>
</evidence>
<accession>A0A6N7YE91</accession>
<dbReference type="PANTHER" id="PTHR30627">
    <property type="entry name" value="PEPTIDOGLYCAN D,D-TRANSPEPTIDASE"/>
    <property type="match status" value="1"/>
</dbReference>
<dbReference type="Pfam" id="PF00905">
    <property type="entry name" value="Transpeptidase"/>
    <property type="match status" value="1"/>
</dbReference>
<comment type="caution">
    <text evidence="3">The sequence shown here is derived from an EMBL/GenBank/DDBJ whole genome shotgun (WGS) entry which is preliminary data.</text>
</comment>
<dbReference type="InterPro" id="IPR054120">
    <property type="entry name" value="PBPA_dimer"/>
</dbReference>
<gene>
    <name evidence="3" type="ORF">FYJ25_10165</name>
</gene>
<evidence type="ECO:0000259" key="2">
    <source>
        <dbReference type="Pfam" id="PF21922"/>
    </source>
</evidence>
<dbReference type="InterPro" id="IPR050515">
    <property type="entry name" value="Beta-lactam/transpept"/>
</dbReference>
<dbReference type="SUPFAM" id="SSF56601">
    <property type="entry name" value="beta-lactamase/transpeptidase-like"/>
    <property type="match status" value="1"/>
</dbReference>
<dbReference type="PANTHER" id="PTHR30627:SF24">
    <property type="entry name" value="PENICILLIN-BINDING PROTEIN 4B"/>
    <property type="match status" value="1"/>
</dbReference>
<dbReference type="InterPro" id="IPR001460">
    <property type="entry name" value="PCN-bd_Tpept"/>
</dbReference>
<dbReference type="GO" id="GO:0005886">
    <property type="term" value="C:plasma membrane"/>
    <property type="evidence" value="ECO:0007669"/>
    <property type="project" value="TreeGrafter"/>
</dbReference>
<name>A0A6N7YE91_9FIRM</name>
<dbReference type="Gene3D" id="3.40.710.10">
    <property type="entry name" value="DD-peptidase/beta-lactamase superfamily"/>
    <property type="match status" value="1"/>
</dbReference>